<feature type="region of interest" description="Disordered" evidence="1">
    <location>
        <begin position="102"/>
        <end position="155"/>
    </location>
</feature>
<keyword evidence="3" id="KW-0282">Flagellum</keyword>
<dbReference type="Pfam" id="PF02120">
    <property type="entry name" value="Flg_hook"/>
    <property type="match status" value="1"/>
</dbReference>
<dbReference type="InterPro" id="IPR038610">
    <property type="entry name" value="FliK-like_C_sf"/>
</dbReference>
<feature type="region of interest" description="Disordered" evidence="1">
    <location>
        <begin position="1"/>
        <end position="22"/>
    </location>
</feature>
<dbReference type="InterPro" id="IPR021136">
    <property type="entry name" value="Flagellar_hook_control-like_C"/>
</dbReference>
<evidence type="ECO:0000259" key="2">
    <source>
        <dbReference type="Pfam" id="PF02120"/>
    </source>
</evidence>
<dbReference type="Proteomes" id="UP001597059">
    <property type="component" value="Unassembled WGS sequence"/>
</dbReference>
<evidence type="ECO:0000256" key="1">
    <source>
        <dbReference type="SAM" id="MobiDB-lite"/>
    </source>
</evidence>
<feature type="compositionally biased region" description="Polar residues" evidence="1">
    <location>
        <begin position="102"/>
        <end position="139"/>
    </location>
</feature>
<feature type="compositionally biased region" description="Low complexity" evidence="1">
    <location>
        <begin position="140"/>
        <end position="153"/>
    </location>
</feature>
<feature type="domain" description="Flagellar hook-length control protein-like C-terminal" evidence="2">
    <location>
        <begin position="451"/>
        <end position="522"/>
    </location>
</feature>
<feature type="compositionally biased region" description="Low complexity" evidence="1">
    <location>
        <begin position="189"/>
        <end position="222"/>
    </location>
</feature>
<name>A0ABW4B3Y2_9GAMM</name>
<feature type="region of interest" description="Disordered" evidence="1">
    <location>
        <begin position="527"/>
        <end position="546"/>
    </location>
</feature>
<reference evidence="4" key="1">
    <citation type="journal article" date="2019" name="Int. J. Syst. Evol. Microbiol.">
        <title>The Global Catalogue of Microorganisms (GCM) 10K type strain sequencing project: providing services to taxonomists for standard genome sequencing and annotation.</title>
        <authorList>
            <consortium name="The Broad Institute Genomics Platform"/>
            <consortium name="The Broad Institute Genome Sequencing Center for Infectious Disease"/>
            <person name="Wu L."/>
            <person name="Ma J."/>
        </authorList>
    </citation>
    <scope>NUCLEOTIDE SEQUENCE [LARGE SCALE GENOMIC DNA]</scope>
    <source>
        <strain evidence="4">JCM 30774</strain>
    </source>
</reference>
<dbReference type="Gene3D" id="3.30.750.140">
    <property type="match status" value="1"/>
</dbReference>
<protein>
    <submittedName>
        <fullName evidence="3">Flagellar hook-length control protein FliK</fullName>
    </submittedName>
</protein>
<gene>
    <name evidence="3" type="ORF">ACFQ45_12690</name>
</gene>
<organism evidence="3 4">
    <name type="scientific">Rhodanobacter aciditrophus</name>
    <dbReference type="NCBI Taxonomy" id="1623218"/>
    <lineage>
        <taxon>Bacteria</taxon>
        <taxon>Pseudomonadati</taxon>
        <taxon>Pseudomonadota</taxon>
        <taxon>Gammaproteobacteria</taxon>
        <taxon>Lysobacterales</taxon>
        <taxon>Rhodanobacteraceae</taxon>
        <taxon>Rhodanobacter</taxon>
    </lineage>
</organism>
<sequence>MITDINSLISGQGKTNSTQTNSPSIGALAKLSSELKLIQGMQPIQITSVQNSQSANGQTAQLISVTQNNQQRLTLVNQEANPNIKAGDRGVLNVAAQSATLTVTPSSTANTSSRGPYGSSANSATGSVNNSTQTPQQVPSGNSQSSNTGTTTQAPQPLIATQTSAKITAQVAIASQPIQLTVLQTSANSTSSTGATSAATTAQPAQAGQQPSTAPTTPSPNQFSATVTDGKETFTLNTRHPLQPGDTLSVVVDKQGKLQFLPQTTSTPTQATITEGLKQSLPKQITPQEFTTMLRQLTTMAQSGSQLPERVSQALEQLIRQLPNLQSLTQSPDSLKQALQTSGTFSERNLSTNTLVPQDLKLNLTRLDGATNDPKTVSQLNSASSTQTQVLNQVAGAIERITTHQLRNIVENVQQDGQNLPLSIELPIKDGRSTSLVNIRIDRDNSQDQDVEPHNRRWLVQLKFEFEETGKFEARVSVQDQKVGVIFAVEQAETEQLIRGKLDDLKESLRQKNVEIETMDCFRAQLKEPSKSPYDSPSTRLIDVRT</sequence>
<dbReference type="EMBL" id="JBHTMN010000014">
    <property type="protein sequence ID" value="MFD1384229.1"/>
    <property type="molecule type" value="Genomic_DNA"/>
</dbReference>
<proteinExistence type="predicted"/>
<keyword evidence="3" id="KW-0969">Cilium</keyword>
<evidence type="ECO:0000313" key="4">
    <source>
        <dbReference type="Proteomes" id="UP001597059"/>
    </source>
</evidence>
<feature type="region of interest" description="Disordered" evidence="1">
    <location>
        <begin position="189"/>
        <end position="226"/>
    </location>
</feature>
<evidence type="ECO:0000313" key="3">
    <source>
        <dbReference type="EMBL" id="MFD1384229.1"/>
    </source>
</evidence>
<keyword evidence="4" id="KW-1185">Reference proteome</keyword>
<accession>A0ABW4B3Y2</accession>
<dbReference type="RefSeq" id="WP_377368253.1">
    <property type="nucleotide sequence ID" value="NZ_JBHTMN010000014.1"/>
</dbReference>
<comment type="caution">
    <text evidence="3">The sequence shown here is derived from an EMBL/GenBank/DDBJ whole genome shotgun (WGS) entry which is preliminary data.</text>
</comment>
<keyword evidence="3" id="KW-0966">Cell projection</keyword>